<dbReference type="Proteomes" id="UP000325434">
    <property type="component" value="Unassembled WGS sequence"/>
</dbReference>
<evidence type="ECO:0000256" key="1">
    <source>
        <dbReference type="SAM" id="MobiDB-lite"/>
    </source>
</evidence>
<gene>
    <name evidence="2" type="ORF">BDV35DRAFT_295514</name>
</gene>
<accession>A0A5N6HDM8</accession>
<organism evidence="2">
    <name type="scientific">Aspergillus flavus</name>
    <dbReference type="NCBI Taxonomy" id="5059"/>
    <lineage>
        <taxon>Eukaryota</taxon>
        <taxon>Fungi</taxon>
        <taxon>Dikarya</taxon>
        <taxon>Ascomycota</taxon>
        <taxon>Pezizomycotina</taxon>
        <taxon>Eurotiomycetes</taxon>
        <taxon>Eurotiomycetidae</taxon>
        <taxon>Eurotiales</taxon>
        <taxon>Aspergillaceae</taxon>
        <taxon>Aspergillus</taxon>
        <taxon>Aspergillus subgen. Circumdati</taxon>
    </lineage>
</organism>
<proteinExistence type="predicted"/>
<feature type="compositionally biased region" description="Low complexity" evidence="1">
    <location>
        <begin position="86"/>
        <end position="96"/>
    </location>
</feature>
<name>A0A5N6HDM8_ASPFL</name>
<feature type="compositionally biased region" description="Basic residues" evidence="1">
    <location>
        <begin position="71"/>
        <end position="80"/>
    </location>
</feature>
<reference evidence="2" key="1">
    <citation type="submission" date="2019-04" db="EMBL/GenBank/DDBJ databases">
        <title>Friends and foes A comparative genomics study of 23 Aspergillus species from section Flavi.</title>
        <authorList>
            <consortium name="DOE Joint Genome Institute"/>
            <person name="Kjaerbolling I."/>
            <person name="Vesth T."/>
            <person name="Frisvad J.C."/>
            <person name="Nybo J.L."/>
            <person name="Theobald S."/>
            <person name="Kildgaard S."/>
            <person name="Isbrandt T."/>
            <person name="Kuo A."/>
            <person name="Sato A."/>
            <person name="Lyhne E.K."/>
            <person name="Kogle M.E."/>
            <person name="Wiebenga A."/>
            <person name="Kun R.S."/>
            <person name="Lubbers R.J."/>
            <person name="Makela M.R."/>
            <person name="Barry K."/>
            <person name="Chovatia M."/>
            <person name="Clum A."/>
            <person name="Daum C."/>
            <person name="Haridas S."/>
            <person name="He G."/>
            <person name="LaButti K."/>
            <person name="Lipzen A."/>
            <person name="Mondo S."/>
            <person name="Riley R."/>
            <person name="Salamov A."/>
            <person name="Simmons B.A."/>
            <person name="Magnuson J.K."/>
            <person name="Henrissat B."/>
            <person name="Mortensen U.H."/>
            <person name="Larsen T.O."/>
            <person name="Devries R.P."/>
            <person name="Grigoriev I.V."/>
            <person name="Machida M."/>
            <person name="Baker S.E."/>
            <person name="Andersen M.R."/>
        </authorList>
    </citation>
    <scope>NUCLEOTIDE SEQUENCE [LARGE SCALE GENOMIC DNA]</scope>
    <source>
        <strain evidence="2">CBS 121.62</strain>
    </source>
</reference>
<feature type="region of interest" description="Disordered" evidence="1">
    <location>
        <begin position="1"/>
        <end position="37"/>
    </location>
</feature>
<sequence length="137" mass="15779">MTTKMRERKKEEENEKGRTRQGLSQNHRQIRNEGRFLREVQAKGQISLSAIPPGGAAKKAKNALVRDVRRTHSPPRRRSWGNRDLSSPSAFFFPSSMQANHSRHRGDNRKGQEQRPIVIAKWLTIWGVFARPNELNA</sequence>
<feature type="compositionally biased region" description="Basic and acidic residues" evidence="1">
    <location>
        <begin position="1"/>
        <end position="18"/>
    </location>
</feature>
<dbReference type="EMBL" id="ML734558">
    <property type="protein sequence ID" value="KAB8251779.1"/>
    <property type="molecule type" value="Genomic_DNA"/>
</dbReference>
<protein>
    <submittedName>
        <fullName evidence="2">Uncharacterized protein</fullName>
    </submittedName>
</protein>
<evidence type="ECO:0000313" key="2">
    <source>
        <dbReference type="EMBL" id="KAB8251779.1"/>
    </source>
</evidence>
<feature type="region of interest" description="Disordered" evidence="1">
    <location>
        <begin position="49"/>
        <end position="113"/>
    </location>
</feature>
<dbReference type="AlphaFoldDB" id="A0A5N6HDM8"/>